<dbReference type="Pfam" id="PF02636">
    <property type="entry name" value="Methyltransf_28"/>
    <property type="match status" value="1"/>
</dbReference>
<evidence type="ECO:0000256" key="2">
    <source>
        <dbReference type="ARBA" id="ARBA00005891"/>
    </source>
</evidence>
<dbReference type="GO" id="GO:0035243">
    <property type="term" value="F:protein-arginine omega-N symmetric methyltransferase activity"/>
    <property type="evidence" value="ECO:0007669"/>
    <property type="project" value="UniProtKB-EC"/>
</dbReference>
<dbReference type="GO" id="GO:0006536">
    <property type="term" value="P:glutamate metabolic process"/>
    <property type="evidence" value="ECO:0007669"/>
    <property type="project" value="EnsemblProtists"/>
</dbReference>
<dbReference type="PANTHER" id="PTHR12049">
    <property type="entry name" value="PROTEIN ARGININE METHYLTRANSFERASE NDUFAF7, MITOCHONDRIAL"/>
    <property type="match status" value="1"/>
</dbReference>
<dbReference type="EMBL" id="GL883026">
    <property type="protein sequence ID" value="EGG15384.1"/>
    <property type="molecule type" value="Genomic_DNA"/>
</dbReference>
<dbReference type="OrthoDB" id="438553at2759"/>
<dbReference type="GO" id="GO:0032981">
    <property type="term" value="P:mitochondrial respiratory chain complex I assembly"/>
    <property type="evidence" value="ECO:0007669"/>
    <property type="project" value="EnsemblProtists"/>
</dbReference>
<dbReference type="GeneID" id="14867436"/>
<protein>
    <recommendedName>
        <fullName evidence="7">Protein arginine methyltransferase NDUFAF7</fullName>
        <ecNumber evidence="7">2.1.1.320</ecNumber>
    </recommendedName>
</protein>
<proteinExistence type="inferred from homology"/>
<evidence type="ECO:0000256" key="1">
    <source>
        <dbReference type="ARBA" id="ARBA00004173"/>
    </source>
</evidence>
<evidence type="ECO:0000313" key="8">
    <source>
        <dbReference type="EMBL" id="EGG15384.1"/>
    </source>
</evidence>
<dbReference type="KEGG" id="dfa:DFA_10218"/>
<dbReference type="GO" id="GO:0006907">
    <property type="term" value="P:pinocytosis"/>
    <property type="evidence" value="ECO:0007669"/>
    <property type="project" value="EnsemblProtists"/>
</dbReference>
<dbReference type="InterPro" id="IPR038375">
    <property type="entry name" value="NDUFAF7_sf"/>
</dbReference>
<dbReference type="GO" id="GO:0030435">
    <property type="term" value="P:sporulation resulting in formation of a cellular spore"/>
    <property type="evidence" value="ECO:0007669"/>
    <property type="project" value="EnsemblProtists"/>
</dbReference>
<organism evidence="8 9">
    <name type="scientific">Cavenderia fasciculata</name>
    <name type="common">Slime mold</name>
    <name type="synonym">Dictyostelium fasciculatum</name>
    <dbReference type="NCBI Taxonomy" id="261658"/>
    <lineage>
        <taxon>Eukaryota</taxon>
        <taxon>Amoebozoa</taxon>
        <taxon>Evosea</taxon>
        <taxon>Eumycetozoa</taxon>
        <taxon>Dictyostelia</taxon>
        <taxon>Acytosteliales</taxon>
        <taxon>Cavenderiaceae</taxon>
        <taxon>Cavenderia</taxon>
    </lineage>
</organism>
<accession>F4Q9L5</accession>
<dbReference type="Proteomes" id="UP000007797">
    <property type="component" value="Unassembled WGS sequence"/>
</dbReference>
<dbReference type="Gene3D" id="3.40.50.12710">
    <property type="match status" value="1"/>
</dbReference>
<evidence type="ECO:0000256" key="6">
    <source>
        <dbReference type="ARBA" id="ARBA00048612"/>
    </source>
</evidence>
<evidence type="ECO:0000313" key="9">
    <source>
        <dbReference type="Proteomes" id="UP000007797"/>
    </source>
</evidence>
<comment type="function">
    <text evidence="7">Arginine methyltransferase involved in the assembly or stability of mitochondrial NADH:ubiquinone oxidoreductase complex (complex I).</text>
</comment>
<dbReference type="GO" id="GO:0046034">
    <property type="term" value="P:ATP metabolic process"/>
    <property type="evidence" value="ECO:0007669"/>
    <property type="project" value="EnsemblProtists"/>
</dbReference>
<dbReference type="EC" id="2.1.1.320" evidence="7"/>
<evidence type="ECO:0000256" key="4">
    <source>
        <dbReference type="ARBA" id="ARBA00022679"/>
    </source>
</evidence>
<keyword evidence="5 7" id="KW-0496">Mitochondrion</keyword>
<dbReference type="PANTHER" id="PTHR12049:SF7">
    <property type="entry name" value="PROTEIN ARGININE METHYLTRANSFERASE NDUFAF7, MITOCHONDRIAL"/>
    <property type="match status" value="1"/>
</dbReference>
<name>F4Q9L5_CACFS</name>
<dbReference type="OMA" id="YYHPQRN"/>
<dbReference type="SUPFAM" id="SSF53335">
    <property type="entry name" value="S-adenosyl-L-methionine-dependent methyltransferases"/>
    <property type="match status" value="1"/>
</dbReference>
<comment type="catalytic activity">
    <reaction evidence="6 7">
        <text>L-arginyl-[protein] + 2 S-adenosyl-L-methionine = N(omega),N(omega)'-dimethyl-L-arginyl-[protein] + 2 S-adenosyl-L-homocysteine + 2 H(+)</text>
        <dbReference type="Rhea" id="RHEA:48108"/>
        <dbReference type="Rhea" id="RHEA-COMP:10532"/>
        <dbReference type="Rhea" id="RHEA-COMP:11992"/>
        <dbReference type="ChEBI" id="CHEBI:15378"/>
        <dbReference type="ChEBI" id="CHEBI:29965"/>
        <dbReference type="ChEBI" id="CHEBI:57856"/>
        <dbReference type="ChEBI" id="CHEBI:59789"/>
        <dbReference type="ChEBI" id="CHEBI:88221"/>
        <dbReference type="EC" id="2.1.1.320"/>
    </reaction>
</comment>
<dbReference type="AlphaFoldDB" id="F4Q9L5"/>
<dbReference type="InterPro" id="IPR003788">
    <property type="entry name" value="NDUFAF7"/>
</dbReference>
<dbReference type="GO" id="GO:0043052">
    <property type="term" value="P:thermotaxis"/>
    <property type="evidence" value="ECO:0007669"/>
    <property type="project" value="EnsemblProtists"/>
</dbReference>
<gene>
    <name evidence="8" type="primary">midA</name>
    <name evidence="8" type="ORF">DFA_10218</name>
</gene>
<dbReference type="GO" id="GO:0005739">
    <property type="term" value="C:mitochondrion"/>
    <property type="evidence" value="ECO:0007669"/>
    <property type="project" value="UniProtKB-SubCell"/>
</dbReference>
<dbReference type="GO" id="GO:0090141">
    <property type="term" value="P:positive regulation of mitochondrial fission"/>
    <property type="evidence" value="ECO:0007669"/>
    <property type="project" value="EnsemblProtists"/>
</dbReference>
<keyword evidence="9" id="KW-1185">Reference proteome</keyword>
<dbReference type="GO" id="GO:0010507">
    <property type="term" value="P:negative regulation of autophagy"/>
    <property type="evidence" value="ECO:0007669"/>
    <property type="project" value="EnsemblProtists"/>
</dbReference>
<dbReference type="GO" id="GO:0031154">
    <property type="term" value="P:culmination involved in sorocarp development"/>
    <property type="evidence" value="ECO:0007669"/>
    <property type="project" value="EnsemblProtists"/>
</dbReference>
<reference evidence="9" key="1">
    <citation type="journal article" date="2011" name="Genome Res.">
        <title>Phylogeny-wide analysis of social amoeba genomes highlights ancient origins for complex intercellular communication.</title>
        <authorList>
            <person name="Heidel A.J."/>
            <person name="Lawal H.M."/>
            <person name="Felder M."/>
            <person name="Schilde C."/>
            <person name="Helps N.R."/>
            <person name="Tunggal B."/>
            <person name="Rivero F."/>
            <person name="John U."/>
            <person name="Schleicher M."/>
            <person name="Eichinger L."/>
            <person name="Platzer M."/>
            <person name="Noegel A.A."/>
            <person name="Schaap P."/>
            <person name="Gloeckner G."/>
        </authorList>
    </citation>
    <scope>NUCLEOTIDE SEQUENCE [LARGE SCALE GENOMIC DNA]</scope>
    <source>
        <strain evidence="9">SH3</strain>
    </source>
</reference>
<dbReference type="STRING" id="1054147.F4Q9L5"/>
<dbReference type="GO" id="GO:0006909">
    <property type="term" value="P:phagocytosis"/>
    <property type="evidence" value="ECO:0007669"/>
    <property type="project" value="EnsemblProtists"/>
</dbReference>
<comment type="similarity">
    <text evidence="2 7">Belongs to the NDUFAF7 family.</text>
</comment>
<keyword evidence="4 7" id="KW-0808">Transferase</keyword>
<sequence>MMNRLSQIKCCKRLSSSSTSSSLFQQNSTTTRYHYSKTSSSSSTDQSVDQGAKSFIESLNDHRAEGKGKELSIAIDRSGLAKFPTSVHTHEKKKPITEFEKYLQSIAQVRGPFPVDTLMKECLTNPKYGYYMNRDVFGRGGDFITAPEISQLFGEMLGIWCVATWESMGKPSKLQIVECGPGRGTLMHDILRSTKVFKDFYQSIEVHMVEVSTHLKSMQKTRLLYYRDDKPEASQGKSPEGINITWHQSIDTVPNGPTLYIGQEFLDALPINVFQFTKAKGWCEVMVDEDISKDGPHHLRFVLSNGPTAMTKAVQYLLPEFGVEGYTVELGVAGLGISQKIALRIAEHSGAALFIDYGKDKILNNSLQAIRNHKFVDILDKPGSADLSTWVDFSAIRKCIKHLKKDVTSVGPVDQGIFLKEMGAEHRLQRLVGKIDEKSKIEELAKSYHKLVSPDEMGTTYKVITILDKKLEPVGFATAKSYDDEELMLG</sequence>
<evidence type="ECO:0000256" key="5">
    <source>
        <dbReference type="ARBA" id="ARBA00023128"/>
    </source>
</evidence>
<evidence type="ECO:0000256" key="3">
    <source>
        <dbReference type="ARBA" id="ARBA00022603"/>
    </source>
</evidence>
<dbReference type="GO" id="GO:0005977">
    <property type="term" value="P:glycogen metabolic process"/>
    <property type="evidence" value="ECO:0007669"/>
    <property type="project" value="EnsemblProtists"/>
</dbReference>
<dbReference type="RefSeq" id="XP_004354126.1">
    <property type="nucleotide sequence ID" value="XM_004354074.1"/>
</dbReference>
<dbReference type="InterPro" id="IPR029063">
    <property type="entry name" value="SAM-dependent_MTases_sf"/>
</dbReference>
<comment type="subcellular location">
    <subcellularLocation>
        <location evidence="1 7">Mitochondrion</location>
    </subcellularLocation>
</comment>
<dbReference type="GO" id="GO:0032259">
    <property type="term" value="P:methylation"/>
    <property type="evidence" value="ECO:0007669"/>
    <property type="project" value="UniProtKB-KW"/>
</dbReference>
<keyword evidence="3 7" id="KW-0489">Methyltransferase</keyword>
<evidence type="ECO:0000256" key="7">
    <source>
        <dbReference type="RuleBase" id="RU364114"/>
    </source>
</evidence>
<dbReference type="GO" id="GO:0042331">
    <property type="term" value="P:phototaxis"/>
    <property type="evidence" value="ECO:0007669"/>
    <property type="project" value="EnsemblProtists"/>
</dbReference>